<accession>A0A1B8GQQ0</accession>
<dbReference type="GeneID" id="28837160"/>
<keyword evidence="3" id="KW-1185">Reference proteome</keyword>
<reference evidence="2 3" key="1">
    <citation type="submission" date="2016-03" db="EMBL/GenBank/DDBJ databases">
        <title>Comparative genomics of Pseudogymnoascus destructans, the fungus causing white-nose syndrome of bats.</title>
        <authorList>
            <person name="Palmer J.M."/>
            <person name="Drees K.P."/>
            <person name="Foster J.T."/>
            <person name="Lindner D.L."/>
        </authorList>
    </citation>
    <scope>NUCLEOTIDE SEQUENCE [LARGE SCALE GENOMIC DNA]</scope>
    <source>
        <strain evidence="2 3">UAMH 10579</strain>
    </source>
</reference>
<gene>
    <name evidence="2" type="ORF">VE01_03774</name>
</gene>
<dbReference type="OrthoDB" id="3434688at2759"/>
<proteinExistence type="predicted"/>
<sequence length="402" mass="44791">MSYGRNSAPDLIRNPGFLYVAGVKQKKRRSATITYQCDFGGDCQTAVAKSTYFCNTHKCDADECYSLKKFNVQTGRHFLYCPKHKCVRETCERSHPTTQPHCITHTCSKEVCIGMVEGDEKLCARHIRCSYRNCPSNRMQKDGEYQKFCSRHSSCTSSPCTREKKLGSEFCDLHTCPMRYCTKRCSGNHFYCSDHICDHDGCGFPRTFYLERDNVVPTNYCPIHECQEPSCHLNAPSQTCGYCRAHNCDEPNCNGLKLINPGGKAPLTKCLTHYNEFRDRSRRPRSPPTAPPPAPPAPPAPPPTPPSPAITLTTLSSQVSRLQRTANSIQEIALNSRSARAGAAGDARAASAEEAAVAAAAEAERRLEEVSREQRLVADGISQQDAKINAILNILRERRRYG</sequence>
<evidence type="ECO:0000313" key="3">
    <source>
        <dbReference type="Proteomes" id="UP000091956"/>
    </source>
</evidence>
<organism evidence="2 3">
    <name type="scientific">Pseudogymnoascus verrucosus</name>
    <dbReference type="NCBI Taxonomy" id="342668"/>
    <lineage>
        <taxon>Eukaryota</taxon>
        <taxon>Fungi</taxon>
        <taxon>Dikarya</taxon>
        <taxon>Ascomycota</taxon>
        <taxon>Pezizomycotina</taxon>
        <taxon>Leotiomycetes</taxon>
        <taxon>Thelebolales</taxon>
        <taxon>Thelebolaceae</taxon>
        <taxon>Pseudogymnoascus</taxon>
    </lineage>
</organism>
<evidence type="ECO:0000313" key="2">
    <source>
        <dbReference type="EMBL" id="OBT98144.1"/>
    </source>
</evidence>
<dbReference type="EMBL" id="KV460218">
    <property type="protein sequence ID" value="OBT98144.1"/>
    <property type="molecule type" value="Genomic_DNA"/>
</dbReference>
<protein>
    <submittedName>
        <fullName evidence="2">Uncharacterized protein</fullName>
    </submittedName>
</protein>
<dbReference type="AlphaFoldDB" id="A0A1B8GQQ0"/>
<feature type="region of interest" description="Disordered" evidence="1">
    <location>
        <begin position="277"/>
        <end position="308"/>
    </location>
</feature>
<dbReference type="STRING" id="342668.A0A1B8GQQ0"/>
<dbReference type="RefSeq" id="XP_018131877.1">
    <property type="nucleotide sequence ID" value="XM_018273256.2"/>
</dbReference>
<feature type="compositionally biased region" description="Pro residues" evidence="1">
    <location>
        <begin position="286"/>
        <end position="308"/>
    </location>
</feature>
<dbReference type="Proteomes" id="UP000091956">
    <property type="component" value="Unassembled WGS sequence"/>
</dbReference>
<name>A0A1B8GQQ0_9PEZI</name>
<evidence type="ECO:0000256" key="1">
    <source>
        <dbReference type="SAM" id="MobiDB-lite"/>
    </source>
</evidence>
<reference evidence="3" key="2">
    <citation type="journal article" date="2018" name="Nat. Commun.">
        <title>Extreme sensitivity to ultraviolet light in the fungal pathogen causing white-nose syndrome of bats.</title>
        <authorList>
            <person name="Palmer J.M."/>
            <person name="Drees K.P."/>
            <person name="Foster J.T."/>
            <person name="Lindner D.L."/>
        </authorList>
    </citation>
    <scope>NUCLEOTIDE SEQUENCE [LARGE SCALE GENOMIC DNA]</scope>
    <source>
        <strain evidence="3">UAMH 10579</strain>
    </source>
</reference>